<accession>A0ABY9XWH8</accession>
<dbReference type="InterPro" id="IPR038740">
    <property type="entry name" value="BioF2-like_GNAT_dom"/>
</dbReference>
<gene>
    <name evidence="2" type="ORF">RHP51_05990</name>
</gene>
<proteinExistence type="predicted"/>
<evidence type="ECO:0000259" key="1">
    <source>
        <dbReference type="Pfam" id="PF13480"/>
    </source>
</evidence>
<dbReference type="SUPFAM" id="SSF55729">
    <property type="entry name" value="Acyl-CoA N-acyltransferases (Nat)"/>
    <property type="match status" value="1"/>
</dbReference>
<feature type="domain" description="BioF2-like acetyltransferase" evidence="1">
    <location>
        <begin position="152"/>
        <end position="249"/>
    </location>
</feature>
<reference evidence="2 3" key="1">
    <citation type="submission" date="2023-09" db="EMBL/GenBank/DDBJ databases">
        <title>Thalassobella suaedae gen. nov., sp. nov., a marine bacterium of the family Flavobacteriaceae isolated from a halophyte Suaeda japonica.</title>
        <authorList>
            <person name="Lee S.Y."/>
            <person name="Hwang C.Y."/>
        </authorList>
    </citation>
    <scope>NUCLEOTIDE SEQUENCE [LARGE SCALE GENOMIC DNA]</scope>
    <source>
        <strain evidence="2 3">HL-DH14</strain>
    </source>
</reference>
<dbReference type="GO" id="GO:0016746">
    <property type="term" value="F:acyltransferase activity"/>
    <property type="evidence" value="ECO:0007669"/>
    <property type="project" value="UniProtKB-KW"/>
</dbReference>
<dbReference type="EMBL" id="CP134537">
    <property type="protein sequence ID" value="WNH10230.1"/>
    <property type="molecule type" value="Genomic_DNA"/>
</dbReference>
<keyword evidence="2" id="KW-0012">Acyltransferase</keyword>
<dbReference type="RefSeq" id="WP_415866540.1">
    <property type="nucleotide sequence ID" value="NZ_CP134537.1"/>
</dbReference>
<name>A0ABY9XWH8_9FLAO</name>
<dbReference type="Pfam" id="PF13480">
    <property type="entry name" value="Acetyltransf_6"/>
    <property type="match status" value="1"/>
</dbReference>
<evidence type="ECO:0000313" key="3">
    <source>
        <dbReference type="Proteomes" id="UP001302806"/>
    </source>
</evidence>
<keyword evidence="2" id="KW-0808">Transferase</keyword>
<dbReference type="InterPro" id="IPR016181">
    <property type="entry name" value="Acyl_CoA_acyltransferase"/>
</dbReference>
<dbReference type="EC" id="2.3.1.-" evidence="2"/>
<evidence type="ECO:0000313" key="2">
    <source>
        <dbReference type="EMBL" id="WNH10230.1"/>
    </source>
</evidence>
<sequence length="270" mass="32499">MSKVYKKDFYNTFFLKNNIPNIYKNIRYSYRDGDFYINKKKQNNTLNKVSIVNLFPNYFYANHLQEKKNIKKSIVQTKLNGYAVKLEDFLNIDSYLKSNFKSNTKSSIVKRKNRLELCFNVNYKMYFGEILNEDYEHIMVSLKNMLYKRFLQKKATNEFFDKWESYYSSTIKLILNKEASLFVIYANNIIIGLSLNYHAKDIFIGHVIAYDINYSKFGIGNTIVFKLIEWCINNNYSILDMGNGDLDYKLNWSNYIYNYQYHIVYRKKFY</sequence>
<dbReference type="Proteomes" id="UP001302806">
    <property type="component" value="Chromosome"/>
</dbReference>
<protein>
    <submittedName>
        <fullName evidence="2">GNAT family N-acetyltransferase</fullName>
        <ecNumber evidence="2">2.3.1.-</ecNumber>
    </submittedName>
</protein>
<dbReference type="Gene3D" id="3.40.630.30">
    <property type="match status" value="1"/>
</dbReference>
<organism evidence="2 3">
    <name type="scientific">Thalassobellus suaedae</name>
    <dbReference type="NCBI Taxonomy" id="3074124"/>
    <lineage>
        <taxon>Bacteria</taxon>
        <taxon>Pseudomonadati</taxon>
        <taxon>Bacteroidota</taxon>
        <taxon>Flavobacteriia</taxon>
        <taxon>Flavobacteriales</taxon>
        <taxon>Flavobacteriaceae</taxon>
        <taxon>Thalassobellus</taxon>
    </lineage>
</organism>